<evidence type="ECO:0000259" key="9">
    <source>
        <dbReference type="Pfam" id="PF12832"/>
    </source>
</evidence>
<feature type="transmembrane region" description="Helical" evidence="8">
    <location>
        <begin position="33"/>
        <end position="50"/>
    </location>
</feature>
<feature type="transmembrane region" description="Helical" evidence="8">
    <location>
        <begin position="6"/>
        <end position="24"/>
    </location>
</feature>
<dbReference type="SUPFAM" id="SSF103473">
    <property type="entry name" value="MFS general substrate transporter"/>
    <property type="match status" value="1"/>
</dbReference>
<evidence type="ECO:0000256" key="7">
    <source>
        <dbReference type="ARBA" id="ARBA00023136"/>
    </source>
</evidence>
<dbReference type="GO" id="GO:0030395">
    <property type="term" value="F:lactose binding"/>
    <property type="evidence" value="ECO:0007669"/>
    <property type="project" value="TreeGrafter"/>
</dbReference>
<feature type="transmembrane region" description="Helical" evidence="8">
    <location>
        <begin position="257"/>
        <end position="281"/>
    </location>
</feature>
<keyword evidence="6 8" id="KW-1133">Transmembrane helix</keyword>
<dbReference type="PANTHER" id="PTHR23522">
    <property type="entry name" value="BLL5896 PROTEIN"/>
    <property type="match status" value="1"/>
</dbReference>
<evidence type="ECO:0000256" key="6">
    <source>
        <dbReference type="ARBA" id="ARBA00022989"/>
    </source>
</evidence>
<feature type="transmembrane region" description="Helical" evidence="8">
    <location>
        <begin position="198"/>
        <end position="218"/>
    </location>
</feature>
<gene>
    <name evidence="10" type="ORF">XYCOK13_00580</name>
</gene>
<evidence type="ECO:0000256" key="2">
    <source>
        <dbReference type="ARBA" id="ARBA00022448"/>
    </source>
</evidence>
<feature type="transmembrane region" description="Helical" evidence="8">
    <location>
        <begin position="230"/>
        <end position="251"/>
    </location>
</feature>
<feature type="transmembrane region" description="Helical" evidence="8">
    <location>
        <begin position="122"/>
        <end position="139"/>
    </location>
</feature>
<keyword evidence="3" id="KW-1003">Cell membrane</keyword>
<keyword evidence="2" id="KW-0813">Transport</keyword>
<dbReference type="InterPro" id="IPR036259">
    <property type="entry name" value="MFS_trans_sf"/>
</dbReference>
<keyword evidence="4" id="KW-0997">Cell inner membrane</keyword>
<feature type="transmembrane region" description="Helical" evidence="8">
    <location>
        <begin position="56"/>
        <end position="75"/>
    </location>
</feature>
<dbReference type="AlphaFoldDB" id="A0A8J4M0A5"/>
<dbReference type="InterPro" id="IPR024989">
    <property type="entry name" value="MFS_assoc_dom"/>
</dbReference>
<dbReference type="Pfam" id="PF12832">
    <property type="entry name" value="MFS_1_like"/>
    <property type="match status" value="1"/>
</dbReference>
<organism evidence="10 11">
    <name type="scientific">Xylanibacillus composti</name>
    <dbReference type="NCBI Taxonomy" id="1572762"/>
    <lineage>
        <taxon>Bacteria</taxon>
        <taxon>Bacillati</taxon>
        <taxon>Bacillota</taxon>
        <taxon>Bacilli</taxon>
        <taxon>Bacillales</taxon>
        <taxon>Paenibacillaceae</taxon>
        <taxon>Xylanibacillus</taxon>
    </lineage>
</organism>
<feature type="domain" description="Major facilitator superfamily associated" evidence="9">
    <location>
        <begin position="2"/>
        <end position="323"/>
    </location>
</feature>
<evidence type="ECO:0000256" key="3">
    <source>
        <dbReference type="ARBA" id="ARBA00022475"/>
    </source>
</evidence>
<feature type="transmembrane region" description="Helical" evidence="8">
    <location>
        <begin position="293"/>
        <end position="314"/>
    </location>
</feature>
<name>A0A8J4M0A5_9BACL</name>
<evidence type="ECO:0000256" key="4">
    <source>
        <dbReference type="ARBA" id="ARBA00022519"/>
    </source>
</evidence>
<accession>A0A8J4M0A5</accession>
<evidence type="ECO:0000313" key="10">
    <source>
        <dbReference type="EMBL" id="GIQ67234.1"/>
    </source>
</evidence>
<evidence type="ECO:0000256" key="5">
    <source>
        <dbReference type="ARBA" id="ARBA00022692"/>
    </source>
</evidence>
<comment type="subcellular location">
    <subcellularLocation>
        <location evidence="1">Cell inner membrane</location>
        <topology evidence="1">Multi-pass membrane protein</topology>
    </subcellularLocation>
</comment>
<evidence type="ECO:0000256" key="1">
    <source>
        <dbReference type="ARBA" id="ARBA00004429"/>
    </source>
</evidence>
<sequence>MQIGILMSVGPLISLLANPFWGYWSDRTQNPRLILIIMLICNIATSQMYFQSNQFSIVFSLMLLFYFFQTALNPISNSLTLYAIENTPYQFGTFRLWGSVGFAVMALVSSPVIAYFGIDNLGFLYGSFVVLTLFLSFGLPNQAKQGKKTTFPREDFRKLMTSGLFVCFLLLSIIINTPNRMNSIFISVYISGMGGNEVMVGWSWFIAAALEVPLFLILDKYLKLTERAMFGLMAAVCALYTVRWILMGIAVSPYHVVWIQLLHGFTFGITFYTGTQICNFLVPKSVRNTGQAIYGLCWMGISGIVSGLLGGWVYDQLGAERMYVISAVMAAVGTTGFFIIWRHFRDKSPDHESESGSASAG</sequence>
<keyword evidence="11" id="KW-1185">Reference proteome</keyword>
<feature type="transmembrane region" description="Helical" evidence="8">
    <location>
        <begin position="159"/>
        <end position="178"/>
    </location>
</feature>
<evidence type="ECO:0000256" key="8">
    <source>
        <dbReference type="SAM" id="Phobius"/>
    </source>
</evidence>
<dbReference type="GO" id="GO:0005886">
    <property type="term" value="C:plasma membrane"/>
    <property type="evidence" value="ECO:0007669"/>
    <property type="project" value="UniProtKB-SubCell"/>
</dbReference>
<dbReference type="EMBL" id="BOVK01000001">
    <property type="protein sequence ID" value="GIQ67234.1"/>
    <property type="molecule type" value="Genomic_DNA"/>
</dbReference>
<feature type="transmembrane region" description="Helical" evidence="8">
    <location>
        <begin position="320"/>
        <end position="341"/>
    </location>
</feature>
<protein>
    <submittedName>
        <fullName evidence="10">MFS transporter</fullName>
    </submittedName>
</protein>
<dbReference type="Proteomes" id="UP000677918">
    <property type="component" value="Unassembled WGS sequence"/>
</dbReference>
<feature type="transmembrane region" description="Helical" evidence="8">
    <location>
        <begin position="96"/>
        <end position="116"/>
    </location>
</feature>
<keyword evidence="5 8" id="KW-0812">Transmembrane</keyword>
<evidence type="ECO:0000313" key="11">
    <source>
        <dbReference type="Proteomes" id="UP000677918"/>
    </source>
</evidence>
<dbReference type="PANTHER" id="PTHR23522:SF10">
    <property type="entry name" value="3-PHENYLPROPIONIC ACID TRANSPORTER-RELATED"/>
    <property type="match status" value="1"/>
</dbReference>
<dbReference type="Gene3D" id="1.20.1250.20">
    <property type="entry name" value="MFS general substrate transporter like domains"/>
    <property type="match status" value="2"/>
</dbReference>
<dbReference type="GO" id="GO:0015528">
    <property type="term" value="F:lactose:proton symporter activity"/>
    <property type="evidence" value="ECO:0007669"/>
    <property type="project" value="TreeGrafter"/>
</dbReference>
<proteinExistence type="predicted"/>
<comment type="caution">
    <text evidence="10">The sequence shown here is derived from an EMBL/GenBank/DDBJ whole genome shotgun (WGS) entry which is preliminary data.</text>
</comment>
<reference evidence="10" key="1">
    <citation type="submission" date="2021-04" db="EMBL/GenBank/DDBJ databases">
        <title>Draft genome sequence of Xylanibacillus composti strain K13.</title>
        <authorList>
            <person name="Uke A."/>
            <person name="Chhe C."/>
            <person name="Baramee S."/>
            <person name="Kosugi A."/>
        </authorList>
    </citation>
    <scope>NUCLEOTIDE SEQUENCE</scope>
    <source>
        <strain evidence="10">K13</strain>
    </source>
</reference>
<keyword evidence="7 8" id="KW-0472">Membrane</keyword>